<dbReference type="EMBL" id="SMKW01000015">
    <property type="protein sequence ID" value="TDD51626.1"/>
    <property type="molecule type" value="Genomic_DNA"/>
</dbReference>
<gene>
    <name evidence="9" type="ORF">E1288_13695</name>
</gene>
<feature type="transmembrane region" description="Helical" evidence="8">
    <location>
        <begin position="86"/>
        <end position="104"/>
    </location>
</feature>
<evidence type="ECO:0000256" key="4">
    <source>
        <dbReference type="ARBA" id="ARBA00022475"/>
    </source>
</evidence>
<feature type="transmembrane region" description="Helical" evidence="8">
    <location>
        <begin position="56"/>
        <end position="74"/>
    </location>
</feature>
<comment type="caution">
    <text evidence="9">The sequence shown here is derived from an EMBL/GenBank/DDBJ whole genome shotgun (WGS) entry which is preliminary data.</text>
</comment>
<evidence type="ECO:0000313" key="10">
    <source>
        <dbReference type="Proteomes" id="UP000294947"/>
    </source>
</evidence>
<dbReference type="InterPro" id="IPR003211">
    <property type="entry name" value="AmiSUreI_transpt"/>
</dbReference>
<dbReference type="Proteomes" id="UP000294947">
    <property type="component" value="Unassembled WGS sequence"/>
</dbReference>
<dbReference type="OrthoDB" id="6636366at2"/>
<feature type="transmembrane region" description="Helical" evidence="8">
    <location>
        <begin position="116"/>
        <end position="134"/>
    </location>
</feature>
<evidence type="ECO:0000256" key="2">
    <source>
        <dbReference type="ARBA" id="ARBA00010068"/>
    </source>
</evidence>
<dbReference type="InterPro" id="IPR038523">
    <property type="entry name" value="AmiSUreI_transpt_sf"/>
</dbReference>
<evidence type="ECO:0000256" key="5">
    <source>
        <dbReference type="ARBA" id="ARBA00022692"/>
    </source>
</evidence>
<evidence type="ECO:0000313" key="9">
    <source>
        <dbReference type="EMBL" id="TDD51626.1"/>
    </source>
</evidence>
<name>A0A4R4Z1J1_9PSEU</name>
<evidence type="ECO:0000256" key="7">
    <source>
        <dbReference type="ARBA" id="ARBA00023136"/>
    </source>
</evidence>
<feature type="transmembrane region" description="Helical" evidence="8">
    <location>
        <begin position="173"/>
        <end position="198"/>
    </location>
</feature>
<dbReference type="Pfam" id="PF02293">
    <property type="entry name" value="AmiS_UreI"/>
    <property type="match status" value="1"/>
</dbReference>
<comment type="subcellular location">
    <subcellularLocation>
        <location evidence="1">Cell membrane</location>
        <topology evidence="1">Multi-pass membrane protein</topology>
    </subcellularLocation>
</comment>
<dbReference type="CDD" id="cd13429">
    <property type="entry name" value="UreI_AmiS_like_2"/>
    <property type="match status" value="1"/>
</dbReference>
<feature type="transmembrane region" description="Helical" evidence="8">
    <location>
        <begin position="29"/>
        <end position="50"/>
    </location>
</feature>
<keyword evidence="4" id="KW-1003">Cell membrane</keyword>
<evidence type="ECO:0000256" key="6">
    <source>
        <dbReference type="ARBA" id="ARBA00022989"/>
    </source>
</evidence>
<evidence type="ECO:0000256" key="1">
    <source>
        <dbReference type="ARBA" id="ARBA00004651"/>
    </source>
</evidence>
<dbReference type="RefSeq" id="WP_132484938.1">
    <property type="nucleotide sequence ID" value="NZ_SMKW01000015.1"/>
</dbReference>
<keyword evidence="7 8" id="KW-0472">Membrane</keyword>
<accession>A0A4R4Z1J1</accession>
<evidence type="ECO:0000256" key="3">
    <source>
        <dbReference type="ARBA" id="ARBA00022448"/>
    </source>
</evidence>
<keyword evidence="6 8" id="KW-1133">Transmembrane helix</keyword>
<feature type="transmembrane region" description="Helical" evidence="8">
    <location>
        <begin position="146"/>
        <end position="167"/>
    </location>
</feature>
<protein>
    <submittedName>
        <fullName evidence="9">Transporter</fullName>
    </submittedName>
</protein>
<evidence type="ECO:0000256" key="8">
    <source>
        <dbReference type="SAM" id="Phobius"/>
    </source>
</evidence>
<organism evidence="9 10">
    <name type="scientific">Saccharopolyspora elongata</name>
    <dbReference type="NCBI Taxonomy" id="2530387"/>
    <lineage>
        <taxon>Bacteria</taxon>
        <taxon>Bacillati</taxon>
        <taxon>Actinomycetota</taxon>
        <taxon>Actinomycetes</taxon>
        <taxon>Pseudonocardiales</taxon>
        <taxon>Pseudonocardiaceae</taxon>
        <taxon>Saccharopolyspora</taxon>
    </lineage>
</organism>
<dbReference type="AlphaFoldDB" id="A0A4R4Z1J1"/>
<comment type="similarity">
    <text evidence="2">Belongs to the AmiS/UreI family.</text>
</comment>
<reference evidence="9 10" key="1">
    <citation type="submission" date="2019-03" db="EMBL/GenBank/DDBJ databases">
        <title>Draft genome sequences of novel Actinobacteria.</title>
        <authorList>
            <person name="Sahin N."/>
            <person name="Ay H."/>
            <person name="Saygin H."/>
        </authorList>
    </citation>
    <scope>NUCLEOTIDE SEQUENCE [LARGE SCALE GENOMIC DNA]</scope>
    <source>
        <strain evidence="9 10">7K502</strain>
    </source>
</reference>
<feature type="transmembrane region" description="Helical" evidence="8">
    <location>
        <begin position="6"/>
        <end position="22"/>
    </location>
</feature>
<keyword evidence="3" id="KW-0813">Transport</keyword>
<proteinExistence type="inferred from homology"/>
<dbReference type="GO" id="GO:0005886">
    <property type="term" value="C:plasma membrane"/>
    <property type="evidence" value="ECO:0007669"/>
    <property type="project" value="UniProtKB-SubCell"/>
</dbReference>
<sequence length="212" mass="23279">MAYVGLLYVGAVLFLNGVMLLGKADPKAIGVFNLFVGALQVITPTILIAVNLGDPVTVLSASGIYLFGFTYLYVGIGLLGDFDTSGVGWFSLFVAIMALGYSFANFRLLGDGPFGVIWLYWSFLWLLFFLLLGLKMERLTRYTGWVAAIEGWVTAAIPSFLIMTGYWRNPNAIAMALVIFGVVVFVALWLFTTGVWSVRGFRLSAPHRPAHQ</sequence>
<keyword evidence="5 8" id="KW-0812">Transmembrane</keyword>
<dbReference type="Gene3D" id="1.25.40.600">
    <property type="match status" value="1"/>
</dbReference>
<keyword evidence="10" id="KW-1185">Reference proteome</keyword>